<dbReference type="EMBL" id="WTXG01000004">
    <property type="protein sequence ID" value="KAI0305814.1"/>
    <property type="molecule type" value="Genomic_DNA"/>
</dbReference>
<accession>A0AAD4M9K9</accession>
<dbReference type="AlphaFoldDB" id="A0AAD4M9K9"/>
<reference evidence="1" key="1">
    <citation type="journal article" date="2022" name="New Phytol.">
        <title>Evolutionary transition to the ectomycorrhizal habit in the genomes of a hyperdiverse lineage of mushroom-forming fungi.</title>
        <authorList>
            <person name="Looney B."/>
            <person name="Miyauchi S."/>
            <person name="Morin E."/>
            <person name="Drula E."/>
            <person name="Courty P.E."/>
            <person name="Kohler A."/>
            <person name="Kuo A."/>
            <person name="LaButti K."/>
            <person name="Pangilinan J."/>
            <person name="Lipzen A."/>
            <person name="Riley R."/>
            <person name="Andreopoulos W."/>
            <person name="He G."/>
            <person name="Johnson J."/>
            <person name="Nolan M."/>
            <person name="Tritt A."/>
            <person name="Barry K.W."/>
            <person name="Grigoriev I.V."/>
            <person name="Nagy L.G."/>
            <person name="Hibbett D."/>
            <person name="Henrissat B."/>
            <person name="Matheny P.B."/>
            <person name="Labbe J."/>
            <person name="Martin F.M."/>
        </authorList>
    </citation>
    <scope>NUCLEOTIDE SEQUENCE</scope>
    <source>
        <strain evidence="1">BPL690</strain>
    </source>
</reference>
<dbReference type="Proteomes" id="UP001203297">
    <property type="component" value="Unassembled WGS sequence"/>
</dbReference>
<keyword evidence="2" id="KW-1185">Reference proteome</keyword>
<evidence type="ECO:0000313" key="1">
    <source>
        <dbReference type="EMBL" id="KAI0305814.1"/>
    </source>
</evidence>
<protein>
    <submittedName>
        <fullName evidence="1">Uncharacterized protein</fullName>
    </submittedName>
</protein>
<sequence>MNASPNLTSSSITRMHHAQTAFFLLPPDNYRRLPPTHAPRLFINRRSTHQSRLVCRKSAPNASSLDQLNRQIIYGMTFLDPSSSVRFHHIHQPHNLGWAISVSSYALRYPETNASTNQPSNPRMIYNLFLTRVLIVYEFGSCIPFPPPLFGY</sequence>
<evidence type="ECO:0000313" key="2">
    <source>
        <dbReference type="Proteomes" id="UP001203297"/>
    </source>
</evidence>
<name>A0AAD4M9K9_9AGAM</name>
<organism evidence="1 2">
    <name type="scientific">Multifurca ochricompacta</name>
    <dbReference type="NCBI Taxonomy" id="376703"/>
    <lineage>
        <taxon>Eukaryota</taxon>
        <taxon>Fungi</taxon>
        <taxon>Dikarya</taxon>
        <taxon>Basidiomycota</taxon>
        <taxon>Agaricomycotina</taxon>
        <taxon>Agaricomycetes</taxon>
        <taxon>Russulales</taxon>
        <taxon>Russulaceae</taxon>
        <taxon>Multifurca</taxon>
    </lineage>
</organism>
<gene>
    <name evidence="1" type="ORF">B0F90DRAFT_927746</name>
</gene>
<proteinExistence type="predicted"/>
<comment type="caution">
    <text evidence="1">The sequence shown here is derived from an EMBL/GenBank/DDBJ whole genome shotgun (WGS) entry which is preliminary data.</text>
</comment>